<dbReference type="AlphaFoldDB" id="A0A5M6CMJ8"/>
<gene>
    <name evidence="1" type="ORF">F0919_01415</name>
</gene>
<evidence type="ECO:0000313" key="2">
    <source>
        <dbReference type="Proteomes" id="UP000323632"/>
    </source>
</evidence>
<sequence>MRVILFGIITLFLSSCYAFNQKVRLYGKCEKGYFVCSQLELRQNNEFEYYVFLDIGGGNTIKGTWKRLGGDTLMLNSYKQPNIPKTYFKAKKLQSYNDSVIIKIQNYFGPFSDEYVYIDDDKQGQLTDNNGICIFKTKEVQHVSFYSIIYSPIIEKITINHPGANYVEIFVKDPETIIPETMTDKLIVAKRNGILFLPKNGDTITYVLKRTRLSKKQWK</sequence>
<reference evidence="1 2" key="1">
    <citation type="submission" date="2019-09" db="EMBL/GenBank/DDBJ databases">
        <title>Genome sequence and assembly of Taibaiella sp.</title>
        <authorList>
            <person name="Chhetri G."/>
        </authorList>
    </citation>
    <scope>NUCLEOTIDE SEQUENCE [LARGE SCALE GENOMIC DNA]</scope>
    <source>
        <strain evidence="1 2">KVB11</strain>
    </source>
</reference>
<protein>
    <recommendedName>
        <fullName evidence="3">Lipoprotein</fullName>
    </recommendedName>
</protein>
<comment type="caution">
    <text evidence="1">The sequence shown here is derived from an EMBL/GenBank/DDBJ whole genome shotgun (WGS) entry which is preliminary data.</text>
</comment>
<dbReference type="PROSITE" id="PS51257">
    <property type="entry name" value="PROKAR_LIPOPROTEIN"/>
    <property type="match status" value="1"/>
</dbReference>
<proteinExistence type="predicted"/>
<dbReference type="Proteomes" id="UP000323632">
    <property type="component" value="Unassembled WGS sequence"/>
</dbReference>
<organism evidence="1 2">
    <name type="scientific">Taibaiella lutea</name>
    <dbReference type="NCBI Taxonomy" id="2608001"/>
    <lineage>
        <taxon>Bacteria</taxon>
        <taxon>Pseudomonadati</taxon>
        <taxon>Bacteroidota</taxon>
        <taxon>Chitinophagia</taxon>
        <taxon>Chitinophagales</taxon>
        <taxon>Chitinophagaceae</taxon>
        <taxon>Taibaiella</taxon>
    </lineage>
</organism>
<name>A0A5M6CMJ8_9BACT</name>
<dbReference type="EMBL" id="VWSH01000001">
    <property type="protein sequence ID" value="KAA5536354.1"/>
    <property type="molecule type" value="Genomic_DNA"/>
</dbReference>
<dbReference type="RefSeq" id="WP_150030925.1">
    <property type="nucleotide sequence ID" value="NZ_VWSH01000001.1"/>
</dbReference>
<evidence type="ECO:0008006" key="3">
    <source>
        <dbReference type="Google" id="ProtNLM"/>
    </source>
</evidence>
<evidence type="ECO:0000313" key="1">
    <source>
        <dbReference type="EMBL" id="KAA5536354.1"/>
    </source>
</evidence>
<accession>A0A5M6CMJ8</accession>
<keyword evidence="2" id="KW-1185">Reference proteome</keyword>